<feature type="compositionally biased region" description="Polar residues" evidence="1">
    <location>
        <begin position="190"/>
        <end position="199"/>
    </location>
</feature>
<feature type="compositionally biased region" description="Polar residues" evidence="1">
    <location>
        <begin position="24"/>
        <end position="38"/>
    </location>
</feature>
<keyword evidence="3" id="KW-1185">Reference proteome</keyword>
<feature type="compositionally biased region" description="Polar residues" evidence="1">
    <location>
        <begin position="87"/>
        <end position="100"/>
    </location>
</feature>
<evidence type="ECO:0000256" key="1">
    <source>
        <dbReference type="SAM" id="MobiDB-lite"/>
    </source>
</evidence>
<feature type="region of interest" description="Disordered" evidence="1">
    <location>
        <begin position="78"/>
        <end position="236"/>
    </location>
</feature>
<sequence length="236" mass="25708">MNLNASSGPSRSRRPALERVLSDSLGQPEQRNGSQLFSGNLQDVDIRVEGNLGTRNISSPAHSVDHIPIERRNIQDRLGSPLANGFNPANLSSPSSQNRVPLSLRLGDPAENLRDVSISNVNRERRKVATTRGGSTSRGRGRGRGKKTIPRSPLLAAASKKRNALLTKPPAKKRLCMDSRKMTTRRESRNAATSSSNLPLNEEDNAQEPGPEPSMQLRASSSRNPVDFHNARSSLP</sequence>
<dbReference type="Proteomes" id="UP000029120">
    <property type="component" value="Chromosome 5"/>
</dbReference>
<evidence type="ECO:0000313" key="2">
    <source>
        <dbReference type="EMBL" id="KFK35046.1"/>
    </source>
</evidence>
<accession>A0A087GYU4</accession>
<dbReference type="EMBL" id="CM002873">
    <property type="protein sequence ID" value="KFK35046.1"/>
    <property type="molecule type" value="Genomic_DNA"/>
</dbReference>
<name>A0A087GYU4_ARAAL</name>
<feature type="region of interest" description="Disordered" evidence="1">
    <location>
        <begin position="1"/>
        <end position="38"/>
    </location>
</feature>
<proteinExistence type="predicted"/>
<feature type="compositionally biased region" description="Basic residues" evidence="1">
    <location>
        <begin position="139"/>
        <end position="149"/>
    </location>
</feature>
<dbReference type="Gramene" id="KFK35046">
    <property type="protein sequence ID" value="KFK35046"/>
    <property type="gene ID" value="AALP_AA5G227200"/>
</dbReference>
<feature type="compositionally biased region" description="Low complexity" evidence="1">
    <location>
        <begin position="1"/>
        <end position="10"/>
    </location>
</feature>
<gene>
    <name evidence="2" type="ordered locus">AALP_Aa5g227200</name>
</gene>
<dbReference type="AlphaFoldDB" id="A0A087GYU4"/>
<protein>
    <submittedName>
        <fullName evidence="2">Uncharacterized protein</fullName>
    </submittedName>
</protein>
<organism evidence="2 3">
    <name type="scientific">Arabis alpina</name>
    <name type="common">Alpine rock-cress</name>
    <dbReference type="NCBI Taxonomy" id="50452"/>
    <lineage>
        <taxon>Eukaryota</taxon>
        <taxon>Viridiplantae</taxon>
        <taxon>Streptophyta</taxon>
        <taxon>Embryophyta</taxon>
        <taxon>Tracheophyta</taxon>
        <taxon>Spermatophyta</taxon>
        <taxon>Magnoliopsida</taxon>
        <taxon>eudicotyledons</taxon>
        <taxon>Gunneridae</taxon>
        <taxon>Pentapetalae</taxon>
        <taxon>rosids</taxon>
        <taxon>malvids</taxon>
        <taxon>Brassicales</taxon>
        <taxon>Brassicaceae</taxon>
        <taxon>Arabideae</taxon>
        <taxon>Arabis</taxon>
    </lineage>
</organism>
<reference evidence="3" key="1">
    <citation type="journal article" date="2015" name="Nat. Plants">
        <title>Genome expansion of Arabis alpina linked with retrotransposition and reduced symmetric DNA methylation.</title>
        <authorList>
            <person name="Willing E.M."/>
            <person name="Rawat V."/>
            <person name="Mandakova T."/>
            <person name="Maumus F."/>
            <person name="James G.V."/>
            <person name="Nordstroem K.J."/>
            <person name="Becker C."/>
            <person name="Warthmann N."/>
            <person name="Chica C."/>
            <person name="Szarzynska B."/>
            <person name="Zytnicki M."/>
            <person name="Albani M.C."/>
            <person name="Kiefer C."/>
            <person name="Bergonzi S."/>
            <person name="Castaings L."/>
            <person name="Mateos J.L."/>
            <person name="Berns M.C."/>
            <person name="Bujdoso N."/>
            <person name="Piofczyk T."/>
            <person name="de Lorenzo L."/>
            <person name="Barrero-Sicilia C."/>
            <person name="Mateos I."/>
            <person name="Piednoel M."/>
            <person name="Hagmann J."/>
            <person name="Chen-Min-Tao R."/>
            <person name="Iglesias-Fernandez R."/>
            <person name="Schuster S.C."/>
            <person name="Alonso-Blanco C."/>
            <person name="Roudier F."/>
            <person name="Carbonero P."/>
            <person name="Paz-Ares J."/>
            <person name="Davis S.J."/>
            <person name="Pecinka A."/>
            <person name="Quesneville H."/>
            <person name="Colot V."/>
            <person name="Lysak M.A."/>
            <person name="Weigel D."/>
            <person name="Coupland G."/>
            <person name="Schneeberger K."/>
        </authorList>
    </citation>
    <scope>NUCLEOTIDE SEQUENCE [LARGE SCALE GENOMIC DNA]</scope>
    <source>
        <strain evidence="3">cv. Pajares</strain>
    </source>
</reference>
<evidence type="ECO:0000313" key="3">
    <source>
        <dbReference type="Proteomes" id="UP000029120"/>
    </source>
</evidence>
<feature type="compositionally biased region" description="Basic and acidic residues" evidence="1">
    <location>
        <begin position="175"/>
        <end position="189"/>
    </location>
</feature>